<dbReference type="AlphaFoldDB" id="A0A8S1BIJ5"/>
<accession>A0A8S1BIJ5</accession>
<sequence length="165" mass="18176">MSFTLSRARGHRLTPLLDVVLNARRMLRGINFSSRLLRRCDAAGHPSYITEDEIAPHGPYTLANGNRSRIRIGSELDLSNGSTSCNFESQESSTVRDGSIEHADIMPTWLHYHTEYLPTGRNDVVFCGVTKTNGAIFVAKVIMSQDTLSMASDTSSPRSCSSSRP</sequence>
<keyword evidence="2" id="KW-1185">Reference proteome</keyword>
<evidence type="ECO:0000313" key="2">
    <source>
        <dbReference type="Proteomes" id="UP000494165"/>
    </source>
</evidence>
<organism evidence="1 2">
    <name type="scientific">Cloeon dipterum</name>
    <dbReference type="NCBI Taxonomy" id="197152"/>
    <lineage>
        <taxon>Eukaryota</taxon>
        <taxon>Metazoa</taxon>
        <taxon>Ecdysozoa</taxon>
        <taxon>Arthropoda</taxon>
        <taxon>Hexapoda</taxon>
        <taxon>Insecta</taxon>
        <taxon>Pterygota</taxon>
        <taxon>Palaeoptera</taxon>
        <taxon>Ephemeroptera</taxon>
        <taxon>Pisciforma</taxon>
        <taxon>Baetidae</taxon>
        <taxon>Cloeon</taxon>
    </lineage>
</organism>
<reference evidence="1 2" key="1">
    <citation type="submission" date="2020-04" db="EMBL/GenBank/DDBJ databases">
        <authorList>
            <person name="Alioto T."/>
            <person name="Alioto T."/>
            <person name="Gomez Garrido J."/>
        </authorList>
    </citation>
    <scope>NUCLEOTIDE SEQUENCE [LARGE SCALE GENOMIC DNA]</scope>
</reference>
<name>A0A8S1BIJ5_9INSE</name>
<comment type="caution">
    <text evidence="1">The sequence shown here is derived from an EMBL/GenBank/DDBJ whole genome shotgun (WGS) entry which is preliminary data.</text>
</comment>
<protein>
    <submittedName>
        <fullName evidence="1">Uncharacterized protein</fullName>
    </submittedName>
</protein>
<dbReference type="Proteomes" id="UP000494165">
    <property type="component" value="Unassembled WGS sequence"/>
</dbReference>
<proteinExistence type="predicted"/>
<gene>
    <name evidence="1" type="ORF">CLODIP_2_CD05266</name>
</gene>
<dbReference type="EMBL" id="CADEPI010000001">
    <property type="protein sequence ID" value="CAB3359054.1"/>
    <property type="molecule type" value="Genomic_DNA"/>
</dbReference>
<evidence type="ECO:0000313" key="1">
    <source>
        <dbReference type="EMBL" id="CAB3359054.1"/>
    </source>
</evidence>